<reference evidence="2 3" key="1">
    <citation type="submission" date="2024-01" db="EMBL/GenBank/DDBJ databases">
        <title>The complete chloroplast genome sequence of Lithospermum erythrorhizon: insights into the phylogenetic relationship among Boraginaceae species and the maternal lineages of purple gromwells.</title>
        <authorList>
            <person name="Okada T."/>
            <person name="Watanabe K."/>
        </authorList>
    </citation>
    <scope>NUCLEOTIDE SEQUENCE [LARGE SCALE GENOMIC DNA]</scope>
</reference>
<dbReference type="InterPro" id="IPR050273">
    <property type="entry name" value="GppA/Ppx_hydrolase"/>
</dbReference>
<keyword evidence="3" id="KW-1185">Reference proteome</keyword>
<gene>
    <name evidence="2" type="ORF">LIER_11556</name>
</gene>
<dbReference type="EMBL" id="BAABME010002147">
    <property type="protein sequence ID" value="GAA0153276.1"/>
    <property type="molecule type" value="Genomic_DNA"/>
</dbReference>
<evidence type="ECO:0000313" key="3">
    <source>
        <dbReference type="Proteomes" id="UP001454036"/>
    </source>
</evidence>
<name>A0AAV3PRC7_LITER</name>
<proteinExistence type="predicted"/>
<dbReference type="AlphaFoldDB" id="A0AAV3PRC7"/>
<accession>A0AAV3PRC7</accession>
<evidence type="ECO:0000313" key="2">
    <source>
        <dbReference type="EMBL" id="GAA0153276.1"/>
    </source>
</evidence>
<dbReference type="Gene3D" id="3.30.420.150">
    <property type="entry name" value="Exopolyphosphatase. Domain 2"/>
    <property type="match status" value="2"/>
</dbReference>
<dbReference type="Pfam" id="PF02541">
    <property type="entry name" value="Ppx-GppA"/>
    <property type="match status" value="1"/>
</dbReference>
<dbReference type="PANTHER" id="PTHR30005:SF0">
    <property type="entry name" value="RETROGRADE REGULATION PROTEIN 2"/>
    <property type="match status" value="1"/>
</dbReference>
<dbReference type="InterPro" id="IPR043129">
    <property type="entry name" value="ATPase_NBD"/>
</dbReference>
<protein>
    <recommendedName>
        <fullName evidence="1">Ppx/GppA phosphatase N-terminal domain-containing protein</fullName>
    </recommendedName>
</protein>
<dbReference type="PANTHER" id="PTHR30005">
    <property type="entry name" value="EXOPOLYPHOSPHATASE"/>
    <property type="match status" value="1"/>
</dbReference>
<evidence type="ECO:0000259" key="1">
    <source>
        <dbReference type="Pfam" id="PF02541"/>
    </source>
</evidence>
<dbReference type="InterPro" id="IPR003695">
    <property type="entry name" value="Ppx_GppA_N"/>
</dbReference>
<sequence>MDSTQTISHASTILATSVLRKFQDILISHHVPSAHSRLVATLAIHESTNRSQFIHSIHKTLGLDVDALSVSEEARLIYLGILHFHPIHNNMILTIDIGGRSTEFVIGYQELKRLVKRLNNEERKKGAKKRRRKFFSRQSAFIVGGAVLLEEIFNSLELKDMKVSKYVLGEGVIVEMAKQV</sequence>
<comment type="caution">
    <text evidence="2">The sequence shown here is derived from an EMBL/GenBank/DDBJ whole genome shotgun (WGS) entry which is preliminary data.</text>
</comment>
<dbReference type="Proteomes" id="UP001454036">
    <property type="component" value="Unassembled WGS sequence"/>
</dbReference>
<dbReference type="GO" id="GO:0016462">
    <property type="term" value="F:pyrophosphatase activity"/>
    <property type="evidence" value="ECO:0007669"/>
    <property type="project" value="TreeGrafter"/>
</dbReference>
<dbReference type="Gene3D" id="3.30.420.40">
    <property type="match status" value="1"/>
</dbReference>
<dbReference type="SUPFAM" id="SSF53067">
    <property type="entry name" value="Actin-like ATPase domain"/>
    <property type="match status" value="2"/>
</dbReference>
<feature type="domain" description="Ppx/GppA phosphatase N-terminal" evidence="1">
    <location>
        <begin position="14"/>
        <end position="110"/>
    </location>
</feature>
<organism evidence="2 3">
    <name type="scientific">Lithospermum erythrorhizon</name>
    <name type="common">Purple gromwell</name>
    <name type="synonym">Lithospermum officinale var. erythrorhizon</name>
    <dbReference type="NCBI Taxonomy" id="34254"/>
    <lineage>
        <taxon>Eukaryota</taxon>
        <taxon>Viridiplantae</taxon>
        <taxon>Streptophyta</taxon>
        <taxon>Embryophyta</taxon>
        <taxon>Tracheophyta</taxon>
        <taxon>Spermatophyta</taxon>
        <taxon>Magnoliopsida</taxon>
        <taxon>eudicotyledons</taxon>
        <taxon>Gunneridae</taxon>
        <taxon>Pentapetalae</taxon>
        <taxon>asterids</taxon>
        <taxon>lamiids</taxon>
        <taxon>Boraginales</taxon>
        <taxon>Boraginaceae</taxon>
        <taxon>Boraginoideae</taxon>
        <taxon>Lithospermeae</taxon>
        <taxon>Lithospermum</taxon>
    </lineage>
</organism>